<organism evidence="2 3">
    <name type="scientific">Ideonella dechloratans</name>
    <dbReference type="NCBI Taxonomy" id="36863"/>
    <lineage>
        <taxon>Bacteria</taxon>
        <taxon>Pseudomonadati</taxon>
        <taxon>Pseudomonadota</taxon>
        <taxon>Betaproteobacteria</taxon>
        <taxon>Burkholderiales</taxon>
        <taxon>Sphaerotilaceae</taxon>
        <taxon>Ideonella</taxon>
    </lineage>
</organism>
<dbReference type="CDD" id="cd00085">
    <property type="entry name" value="HNHc"/>
    <property type="match status" value="1"/>
</dbReference>
<dbReference type="InterPro" id="IPR003615">
    <property type="entry name" value="HNH_nuc"/>
</dbReference>
<dbReference type="SMART" id="SM00507">
    <property type="entry name" value="HNHc"/>
    <property type="match status" value="1"/>
</dbReference>
<dbReference type="Pfam" id="PF07463">
    <property type="entry name" value="NUMOD4"/>
    <property type="match status" value="1"/>
</dbReference>
<feature type="domain" description="HNH nuclease" evidence="1">
    <location>
        <begin position="85"/>
        <end position="132"/>
    </location>
</feature>
<accession>A0A643FAB6</accession>
<dbReference type="AlphaFoldDB" id="A0A643FAB6"/>
<sequence length="213" mass="23796">MLSAFSVEHCPPSWWNTVRHQRGIVSAIAWNTQLADEKWRQVVGFEGKYEVSDCGRVRSPRTGKLLAQRLWNSGYPSVQLWAGNKAHSRSVHRLMAAAFLGLAPGLQVNHIDGDKGNNRLDNLEVVTPSENLKHAVHELGFKTPALAGVENPNARPVDRLSLDGRLLRRYLSQSDAVREGFRASCITECCNGTQKTHKGFRWRHAVHEQEGAA</sequence>
<dbReference type="RefSeq" id="WP_151124934.1">
    <property type="nucleotide sequence ID" value="NZ_CP088082.1"/>
</dbReference>
<proteinExistence type="predicted"/>
<dbReference type="Gene3D" id="1.10.10.10">
    <property type="entry name" value="Winged helix-like DNA-binding domain superfamily/Winged helix DNA-binding domain"/>
    <property type="match status" value="1"/>
</dbReference>
<dbReference type="OrthoDB" id="9135936at2"/>
<name>A0A643FAB6_IDEDE</name>
<dbReference type="Proteomes" id="UP000430120">
    <property type="component" value="Unassembled WGS sequence"/>
</dbReference>
<gene>
    <name evidence="2" type="ORF">F7Q92_15020</name>
</gene>
<dbReference type="GO" id="GO:0016788">
    <property type="term" value="F:hydrolase activity, acting on ester bonds"/>
    <property type="evidence" value="ECO:0007669"/>
    <property type="project" value="InterPro"/>
</dbReference>
<evidence type="ECO:0000259" key="1">
    <source>
        <dbReference type="SMART" id="SM00507"/>
    </source>
</evidence>
<dbReference type="InterPro" id="IPR010902">
    <property type="entry name" value="NUMOD4"/>
</dbReference>
<reference evidence="2 3" key="1">
    <citation type="submission" date="2019-09" db="EMBL/GenBank/DDBJ databases">
        <title>Draft genome sequences of 48 bacterial type strains from the CCUG.</title>
        <authorList>
            <person name="Tunovic T."/>
            <person name="Pineiro-Iglesias B."/>
            <person name="Unosson C."/>
            <person name="Inganas E."/>
            <person name="Ohlen M."/>
            <person name="Cardew S."/>
            <person name="Jensie-Markopoulos S."/>
            <person name="Salva-Serra F."/>
            <person name="Jaen-Luchoro D."/>
            <person name="Karlsson R."/>
            <person name="Svensson-Stadler L."/>
            <person name="Chun J."/>
            <person name="Moore E."/>
        </authorList>
    </citation>
    <scope>NUCLEOTIDE SEQUENCE [LARGE SCALE GENOMIC DNA]</scope>
    <source>
        <strain evidence="2 3">CCUG 30977</strain>
    </source>
</reference>
<dbReference type="EMBL" id="VZPB01000039">
    <property type="protein sequence ID" value="KAB0579160.1"/>
    <property type="molecule type" value="Genomic_DNA"/>
</dbReference>
<dbReference type="Pfam" id="PF13392">
    <property type="entry name" value="HNH_3"/>
    <property type="match status" value="1"/>
</dbReference>
<dbReference type="InterPro" id="IPR044925">
    <property type="entry name" value="His-Me_finger_sf"/>
</dbReference>
<evidence type="ECO:0000313" key="2">
    <source>
        <dbReference type="EMBL" id="KAB0579160.1"/>
    </source>
</evidence>
<keyword evidence="3" id="KW-1185">Reference proteome</keyword>
<dbReference type="Gene3D" id="3.90.75.20">
    <property type="match status" value="1"/>
</dbReference>
<protein>
    <recommendedName>
        <fullName evidence="1">HNH nuclease domain-containing protein</fullName>
    </recommendedName>
</protein>
<dbReference type="InterPro" id="IPR036388">
    <property type="entry name" value="WH-like_DNA-bd_sf"/>
</dbReference>
<dbReference type="SUPFAM" id="SSF64496">
    <property type="entry name" value="DNA-binding domain of intron-encoded endonucleases"/>
    <property type="match status" value="1"/>
</dbReference>
<comment type="caution">
    <text evidence="2">The sequence shown here is derived from an EMBL/GenBank/DDBJ whole genome shotgun (WGS) entry which is preliminary data.</text>
</comment>
<evidence type="ECO:0000313" key="3">
    <source>
        <dbReference type="Proteomes" id="UP000430120"/>
    </source>
</evidence>
<dbReference type="SUPFAM" id="SSF54060">
    <property type="entry name" value="His-Me finger endonucleases"/>
    <property type="match status" value="1"/>
</dbReference>